<keyword evidence="2" id="KW-0812">Transmembrane</keyword>
<organism evidence="3">
    <name type="scientific">viral metagenome</name>
    <dbReference type="NCBI Taxonomy" id="1070528"/>
    <lineage>
        <taxon>unclassified sequences</taxon>
        <taxon>metagenomes</taxon>
        <taxon>organismal metagenomes</taxon>
    </lineage>
</organism>
<sequence length="155" mass="18026">MTSIGDLQQMHGNMMDPRYEEMLQQAYLQQQQQPQQYQQDYQDNQYSQEELDNILRDINQEEKPKKKKKTKKSNSTKYDSNDTNKDKIIDLLKDIGLIVIVYVLLSMTPIKKIFSNYIPQLNKGPNGKVPITGLLIYGTLLGVIVTIVKKYLLKK</sequence>
<evidence type="ECO:0000256" key="2">
    <source>
        <dbReference type="SAM" id="Phobius"/>
    </source>
</evidence>
<dbReference type="AlphaFoldDB" id="A0A6C0ACR1"/>
<protein>
    <submittedName>
        <fullName evidence="3">Uncharacterized protein</fullName>
    </submittedName>
</protein>
<evidence type="ECO:0000313" key="3">
    <source>
        <dbReference type="EMBL" id="QHS77381.1"/>
    </source>
</evidence>
<feature type="compositionally biased region" description="Low complexity" evidence="1">
    <location>
        <begin position="24"/>
        <end position="48"/>
    </location>
</feature>
<feature type="region of interest" description="Disordered" evidence="1">
    <location>
        <begin position="16"/>
        <end position="83"/>
    </location>
</feature>
<accession>A0A6C0ACR1</accession>
<feature type="transmembrane region" description="Helical" evidence="2">
    <location>
        <begin position="134"/>
        <end position="153"/>
    </location>
</feature>
<feature type="compositionally biased region" description="Basic and acidic residues" evidence="1">
    <location>
        <begin position="53"/>
        <end position="64"/>
    </location>
</feature>
<keyword evidence="2" id="KW-1133">Transmembrane helix</keyword>
<keyword evidence="2" id="KW-0472">Membrane</keyword>
<dbReference type="EMBL" id="MN740546">
    <property type="protein sequence ID" value="QHS77381.1"/>
    <property type="molecule type" value="Genomic_DNA"/>
</dbReference>
<feature type="compositionally biased region" description="Basic residues" evidence="1">
    <location>
        <begin position="65"/>
        <end position="74"/>
    </location>
</feature>
<reference evidence="3" key="1">
    <citation type="journal article" date="2020" name="Nature">
        <title>Giant virus diversity and host interactions through global metagenomics.</title>
        <authorList>
            <person name="Schulz F."/>
            <person name="Roux S."/>
            <person name="Paez-Espino D."/>
            <person name="Jungbluth S."/>
            <person name="Walsh D.A."/>
            <person name="Denef V.J."/>
            <person name="McMahon K.D."/>
            <person name="Konstantinidis K.T."/>
            <person name="Eloe-Fadrosh E.A."/>
            <person name="Kyrpides N.C."/>
            <person name="Woyke T."/>
        </authorList>
    </citation>
    <scope>NUCLEOTIDE SEQUENCE</scope>
    <source>
        <strain evidence="3">GVMAG-S-1004661-13</strain>
    </source>
</reference>
<name>A0A6C0ACR1_9ZZZZ</name>
<proteinExistence type="predicted"/>
<evidence type="ECO:0000256" key="1">
    <source>
        <dbReference type="SAM" id="MobiDB-lite"/>
    </source>
</evidence>
<feature type="transmembrane region" description="Helical" evidence="2">
    <location>
        <begin position="95"/>
        <end position="114"/>
    </location>
</feature>